<dbReference type="Gene3D" id="3.40.50.1820">
    <property type="entry name" value="alpha/beta hydrolase"/>
    <property type="match status" value="1"/>
</dbReference>
<gene>
    <name evidence="2" type="ORF">GA0061101_11787</name>
</gene>
<dbReference type="OrthoDB" id="9796770at2"/>
<evidence type="ECO:0000313" key="3">
    <source>
        <dbReference type="Proteomes" id="UP000199205"/>
    </source>
</evidence>
<sequence>MTLHYNIQGSGARTVLLVTGLGGHANFWDAHRSYLAEKYTVISFDQRGCGANRDVEGVHTLREIVSDAVGILDDAQVKKATVIGHSMGGVITQCLVLDHRQRVEAAVFSGTFCAFDRYMEFINNLRQRVLDTAGTETCGQLSAILAMPGGNVLDPSYDLMSRIKTIRQTMADDVLAARMKAPFNFDRRDELRAIEGLPSLVVGASDDMLAAEYQSREIASLVRGSQIEIIDGGHFFPNTRAARYRELIGSFLQSTDAL</sequence>
<dbReference type="PANTHER" id="PTHR43433">
    <property type="entry name" value="HYDROLASE, ALPHA/BETA FOLD FAMILY PROTEIN"/>
    <property type="match status" value="1"/>
</dbReference>
<reference evidence="2 3" key="1">
    <citation type="submission" date="2016-08" db="EMBL/GenBank/DDBJ databases">
        <authorList>
            <person name="Seilhamer J.J."/>
        </authorList>
    </citation>
    <scope>NUCLEOTIDE SEQUENCE [LARGE SCALE GENOMIC DNA]</scope>
    <source>
        <strain evidence="2 3">P1-7</strain>
    </source>
</reference>
<name>A0A1C3WU31_9HYPH</name>
<dbReference type="EMBL" id="FMAF01000017">
    <property type="protein sequence ID" value="SCB43553.1"/>
    <property type="molecule type" value="Genomic_DNA"/>
</dbReference>
<dbReference type="SUPFAM" id="SSF53474">
    <property type="entry name" value="alpha/beta-Hydrolases"/>
    <property type="match status" value="1"/>
</dbReference>
<proteinExistence type="predicted"/>
<dbReference type="InterPro" id="IPR029058">
    <property type="entry name" value="AB_hydrolase_fold"/>
</dbReference>
<dbReference type="RefSeq" id="WP_047558397.1">
    <property type="nucleotide sequence ID" value="NZ_FMAF01000017.1"/>
</dbReference>
<dbReference type="Proteomes" id="UP000199205">
    <property type="component" value="Unassembled WGS sequence"/>
</dbReference>
<dbReference type="AlphaFoldDB" id="A0A1C3WU31"/>
<protein>
    <submittedName>
        <fullName evidence="2">Aminoacrylate hydrolase</fullName>
    </submittedName>
</protein>
<accession>A0A1C3WU31</accession>
<keyword evidence="2" id="KW-0378">Hydrolase</keyword>
<dbReference type="PANTHER" id="PTHR43433:SF5">
    <property type="entry name" value="AB HYDROLASE-1 DOMAIN-CONTAINING PROTEIN"/>
    <property type="match status" value="1"/>
</dbReference>
<dbReference type="InterPro" id="IPR000073">
    <property type="entry name" value="AB_hydrolase_1"/>
</dbReference>
<dbReference type="InterPro" id="IPR050471">
    <property type="entry name" value="AB_hydrolase"/>
</dbReference>
<organism evidence="2 3">
    <name type="scientific">Rhizobium lusitanum</name>
    <dbReference type="NCBI Taxonomy" id="293958"/>
    <lineage>
        <taxon>Bacteria</taxon>
        <taxon>Pseudomonadati</taxon>
        <taxon>Pseudomonadota</taxon>
        <taxon>Alphaproteobacteria</taxon>
        <taxon>Hyphomicrobiales</taxon>
        <taxon>Rhizobiaceae</taxon>
        <taxon>Rhizobium/Agrobacterium group</taxon>
        <taxon>Rhizobium</taxon>
    </lineage>
</organism>
<evidence type="ECO:0000259" key="1">
    <source>
        <dbReference type="Pfam" id="PF00561"/>
    </source>
</evidence>
<evidence type="ECO:0000313" key="2">
    <source>
        <dbReference type="EMBL" id="SCB43553.1"/>
    </source>
</evidence>
<dbReference type="GO" id="GO:0016787">
    <property type="term" value="F:hydrolase activity"/>
    <property type="evidence" value="ECO:0007669"/>
    <property type="project" value="UniProtKB-KW"/>
</dbReference>
<feature type="domain" description="AB hydrolase-1" evidence="1">
    <location>
        <begin position="14"/>
        <end position="236"/>
    </location>
</feature>
<dbReference type="Pfam" id="PF00561">
    <property type="entry name" value="Abhydrolase_1"/>
    <property type="match status" value="1"/>
</dbReference>